<keyword evidence="3" id="KW-1185">Reference proteome</keyword>
<protein>
    <submittedName>
        <fullName evidence="2">Uncharacterized protein</fullName>
    </submittedName>
</protein>
<dbReference type="GeneID" id="18923813"/>
<dbReference type="VEuPathDB" id="FungiDB:MELLADRAFT_109610"/>
<evidence type="ECO:0000313" key="3">
    <source>
        <dbReference type="Proteomes" id="UP000001072"/>
    </source>
</evidence>
<dbReference type="InParanoid" id="F4RX14"/>
<feature type="region of interest" description="Disordered" evidence="1">
    <location>
        <begin position="1"/>
        <end position="37"/>
    </location>
</feature>
<dbReference type="EMBL" id="GL883126">
    <property type="protein sequence ID" value="EGG03115.1"/>
    <property type="molecule type" value="Genomic_DNA"/>
</dbReference>
<dbReference type="KEGG" id="mlr:MELLADRAFT_109610"/>
<dbReference type="AlphaFoldDB" id="F4RX14"/>
<accession>F4RX14</accession>
<dbReference type="OrthoDB" id="10477028at2759"/>
<gene>
    <name evidence="2" type="ORF">MELLADRAFT_109610</name>
</gene>
<sequence length="144" mass="16105">MSSSNEINNTSENSNNTNCSSTLKGDSGSDHQSLSNSSSSIRYNMDIFDTGSVTSTWLEGTKKDLINAQKVLIEMKQIVQGFENWLESGIIEFAKVQENLLREKLTMVENFENQQIQDHQALLQETAVGQMVAIETLMHSNQTK</sequence>
<proteinExistence type="predicted"/>
<dbReference type="RefSeq" id="XP_007413575.1">
    <property type="nucleotide sequence ID" value="XM_007413513.1"/>
</dbReference>
<organism evidence="3">
    <name type="scientific">Melampsora larici-populina (strain 98AG31 / pathotype 3-4-7)</name>
    <name type="common">Poplar leaf rust fungus</name>
    <dbReference type="NCBI Taxonomy" id="747676"/>
    <lineage>
        <taxon>Eukaryota</taxon>
        <taxon>Fungi</taxon>
        <taxon>Dikarya</taxon>
        <taxon>Basidiomycota</taxon>
        <taxon>Pucciniomycotina</taxon>
        <taxon>Pucciniomycetes</taxon>
        <taxon>Pucciniales</taxon>
        <taxon>Melampsoraceae</taxon>
        <taxon>Melampsora</taxon>
    </lineage>
</organism>
<feature type="compositionally biased region" description="Low complexity" evidence="1">
    <location>
        <begin position="1"/>
        <end position="22"/>
    </location>
</feature>
<dbReference type="HOGENOM" id="CLU_1796900_0_0_1"/>
<name>F4RX14_MELLP</name>
<evidence type="ECO:0000313" key="2">
    <source>
        <dbReference type="EMBL" id="EGG03115.1"/>
    </source>
</evidence>
<dbReference type="Proteomes" id="UP000001072">
    <property type="component" value="Unassembled WGS sequence"/>
</dbReference>
<reference evidence="3" key="1">
    <citation type="journal article" date="2011" name="Proc. Natl. Acad. Sci. U.S.A.">
        <title>Obligate biotrophy features unraveled by the genomic analysis of rust fungi.</title>
        <authorList>
            <person name="Duplessis S."/>
            <person name="Cuomo C.A."/>
            <person name="Lin Y.-C."/>
            <person name="Aerts A."/>
            <person name="Tisserant E."/>
            <person name="Veneault-Fourrey C."/>
            <person name="Joly D.L."/>
            <person name="Hacquard S."/>
            <person name="Amselem J."/>
            <person name="Cantarel B.L."/>
            <person name="Chiu R."/>
            <person name="Coutinho P.M."/>
            <person name="Feau N."/>
            <person name="Field M."/>
            <person name="Frey P."/>
            <person name="Gelhaye E."/>
            <person name="Goldberg J."/>
            <person name="Grabherr M.G."/>
            <person name="Kodira C.D."/>
            <person name="Kohler A."/>
            <person name="Kuees U."/>
            <person name="Lindquist E.A."/>
            <person name="Lucas S.M."/>
            <person name="Mago R."/>
            <person name="Mauceli E."/>
            <person name="Morin E."/>
            <person name="Murat C."/>
            <person name="Pangilinan J.L."/>
            <person name="Park R."/>
            <person name="Pearson M."/>
            <person name="Quesneville H."/>
            <person name="Rouhier N."/>
            <person name="Sakthikumar S."/>
            <person name="Salamov A.A."/>
            <person name="Schmutz J."/>
            <person name="Selles B."/>
            <person name="Shapiro H."/>
            <person name="Tanguay P."/>
            <person name="Tuskan G.A."/>
            <person name="Henrissat B."/>
            <person name="Van de Peer Y."/>
            <person name="Rouze P."/>
            <person name="Ellis J.G."/>
            <person name="Dodds P.N."/>
            <person name="Schein J.E."/>
            <person name="Zhong S."/>
            <person name="Hamelin R.C."/>
            <person name="Grigoriev I.V."/>
            <person name="Szabo L.J."/>
            <person name="Martin F."/>
        </authorList>
    </citation>
    <scope>NUCLEOTIDE SEQUENCE [LARGE SCALE GENOMIC DNA]</scope>
    <source>
        <strain evidence="3">98AG31 / pathotype 3-4-7</strain>
    </source>
</reference>
<evidence type="ECO:0000256" key="1">
    <source>
        <dbReference type="SAM" id="MobiDB-lite"/>
    </source>
</evidence>